<protein>
    <submittedName>
        <fullName evidence="1">Uncharacterized protein</fullName>
    </submittedName>
</protein>
<dbReference type="Proteomes" id="UP000004980">
    <property type="component" value="Unassembled WGS sequence"/>
</dbReference>
<proteinExistence type="predicted"/>
<accession>A0ABP2PK33</accession>
<name>A0ABP2PK33_9BURK</name>
<keyword evidence="2" id="KW-1185">Reference proteome</keyword>
<evidence type="ECO:0000313" key="2">
    <source>
        <dbReference type="Proteomes" id="UP000004980"/>
    </source>
</evidence>
<evidence type="ECO:0000313" key="1">
    <source>
        <dbReference type="EMBL" id="EIM96663.1"/>
    </source>
</evidence>
<dbReference type="EMBL" id="AKAU01000186">
    <property type="protein sequence ID" value="EIM96663.1"/>
    <property type="molecule type" value="Genomic_DNA"/>
</dbReference>
<sequence length="28" mass="3015">MFADTVHPTTCLHALFAQLVEQAVTAAK</sequence>
<gene>
    <name evidence="1" type="ORF">WQE_33081</name>
</gene>
<comment type="caution">
    <text evidence="1">The sequence shown here is derived from an EMBL/GenBank/DDBJ whole genome shotgun (WGS) entry which is preliminary data.</text>
</comment>
<organism evidence="1 2">
    <name type="scientific">Paraburkholderia hospita</name>
    <dbReference type="NCBI Taxonomy" id="169430"/>
    <lineage>
        <taxon>Bacteria</taxon>
        <taxon>Pseudomonadati</taxon>
        <taxon>Pseudomonadota</taxon>
        <taxon>Betaproteobacteria</taxon>
        <taxon>Burkholderiales</taxon>
        <taxon>Burkholderiaceae</taxon>
        <taxon>Paraburkholderia</taxon>
    </lineage>
</organism>
<reference evidence="1 2" key="1">
    <citation type="journal article" date="2012" name="J. Bacteriol.">
        <title>Draft Genome Sequence of the Soil Bacterium Burkholderia terrae Strain BS001, Which Interacts with Fungal Surface Structures.</title>
        <authorList>
            <person name="Nazir R."/>
            <person name="Hansen M.A."/>
            <person name="Sorensen S."/>
            <person name="van Elsas J.D."/>
        </authorList>
    </citation>
    <scope>NUCLEOTIDE SEQUENCE [LARGE SCALE GENOMIC DNA]</scope>
    <source>
        <strain evidence="1 2">BS001</strain>
    </source>
</reference>